<feature type="domain" description="Methyltransferase type 11" evidence="4">
    <location>
        <begin position="114"/>
        <end position="207"/>
    </location>
</feature>
<proteinExistence type="inferred from homology"/>
<dbReference type="Pfam" id="PF08241">
    <property type="entry name" value="Methyltransf_11"/>
    <property type="match status" value="1"/>
</dbReference>
<comment type="similarity">
    <text evidence="1">Belongs to the methyltransferase superfamily.</text>
</comment>
<name>A0ABR4PYN2_9HELO</name>
<accession>A0ABR4PYN2</accession>
<evidence type="ECO:0000313" key="6">
    <source>
        <dbReference type="Proteomes" id="UP001629113"/>
    </source>
</evidence>
<dbReference type="PANTHER" id="PTHR44942:SF4">
    <property type="entry name" value="METHYLTRANSFERASE TYPE 11 DOMAIN-CONTAINING PROTEIN"/>
    <property type="match status" value="1"/>
</dbReference>
<gene>
    <name evidence="5" type="ORF">PVAG01_01997</name>
</gene>
<keyword evidence="3" id="KW-0808">Transferase</keyword>
<dbReference type="EMBL" id="JBFCZG010000001">
    <property type="protein sequence ID" value="KAL3428488.1"/>
    <property type="molecule type" value="Genomic_DNA"/>
</dbReference>
<evidence type="ECO:0000256" key="1">
    <source>
        <dbReference type="ARBA" id="ARBA00008361"/>
    </source>
</evidence>
<keyword evidence="2" id="KW-0489">Methyltransferase</keyword>
<dbReference type="InterPro" id="IPR051052">
    <property type="entry name" value="Diverse_substrate_MTase"/>
</dbReference>
<dbReference type="InterPro" id="IPR029063">
    <property type="entry name" value="SAM-dependent_MTases_sf"/>
</dbReference>
<protein>
    <submittedName>
        <fullName evidence="5">Ubie coq5</fullName>
    </submittedName>
</protein>
<dbReference type="Proteomes" id="UP001629113">
    <property type="component" value="Unassembled WGS sequence"/>
</dbReference>
<evidence type="ECO:0000313" key="5">
    <source>
        <dbReference type="EMBL" id="KAL3428488.1"/>
    </source>
</evidence>
<dbReference type="PANTHER" id="PTHR44942">
    <property type="entry name" value="METHYLTRANSF_11 DOMAIN-CONTAINING PROTEIN"/>
    <property type="match status" value="1"/>
</dbReference>
<organism evidence="5 6">
    <name type="scientific">Phlyctema vagabunda</name>
    <dbReference type="NCBI Taxonomy" id="108571"/>
    <lineage>
        <taxon>Eukaryota</taxon>
        <taxon>Fungi</taxon>
        <taxon>Dikarya</taxon>
        <taxon>Ascomycota</taxon>
        <taxon>Pezizomycotina</taxon>
        <taxon>Leotiomycetes</taxon>
        <taxon>Helotiales</taxon>
        <taxon>Dermateaceae</taxon>
        <taxon>Phlyctema</taxon>
    </lineage>
</organism>
<evidence type="ECO:0000256" key="3">
    <source>
        <dbReference type="ARBA" id="ARBA00022679"/>
    </source>
</evidence>
<evidence type="ECO:0000259" key="4">
    <source>
        <dbReference type="Pfam" id="PF08241"/>
    </source>
</evidence>
<comment type="caution">
    <text evidence="5">The sequence shown here is derived from an EMBL/GenBank/DDBJ whole genome shotgun (WGS) entry which is preliminary data.</text>
</comment>
<sequence length="369" mass="41853">MVIILWLVTVFSINSLFYPSLCTFFKVSLAVFAISSSPLCYLLQSRGNICDPQSLPYLLLLIQSRLLYDHLAVMSTFAKSTFSATGYATFRPTYPPTIYRRVLEYHRGAKNVCVDLGCGHGVVSRELSPHFKQIIATDPSAVMVSQARSSSPQQNITFREASAEDLSFIEDGTLDLVVAGQAAHWFDYTKVWAELQRKLRQGGTIAFWGYKDNVFPKYPKATVLLDRYCYAMDKDLMGPFWEQPGRSILRDRLRAIVPPEELYEDVQRVEYEPNAVGTAEGSFGERIMYKTLKLGEVEGYTRTFSAFHGWQEAHPDKISRAKGGEGDLVDEMLDEMLEAEPEWKAQGDAWRDFEVETEWGSAILLARKK</sequence>
<dbReference type="Gene3D" id="3.40.50.150">
    <property type="entry name" value="Vaccinia Virus protein VP39"/>
    <property type="match status" value="1"/>
</dbReference>
<dbReference type="SUPFAM" id="SSF53335">
    <property type="entry name" value="S-adenosyl-L-methionine-dependent methyltransferases"/>
    <property type="match status" value="1"/>
</dbReference>
<reference evidence="5 6" key="1">
    <citation type="submission" date="2024-06" db="EMBL/GenBank/DDBJ databases">
        <title>Complete genome of Phlyctema vagabunda strain 19-DSS-EL-015.</title>
        <authorList>
            <person name="Fiorenzani C."/>
        </authorList>
    </citation>
    <scope>NUCLEOTIDE SEQUENCE [LARGE SCALE GENOMIC DNA]</scope>
    <source>
        <strain evidence="5 6">19-DSS-EL-015</strain>
    </source>
</reference>
<dbReference type="CDD" id="cd02440">
    <property type="entry name" value="AdoMet_MTases"/>
    <property type="match status" value="1"/>
</dbReference>
<keyword evidence="6" id="KW-1185">Reference proteome</keyword>
<dbReference type="InterPro" id="IPR013216">
    <property type="entry name" value="Methyltransf_11"/>
</dbReference>
<evidence type="ECO:0000256" key="2">
    <source>
        <dbReference type="ARBA" id="ARBA00022603"/>
    </source>
</evidence>